<keyword evidence="2" id="KW-0732">Signal</keyword>
<feature type="compositionally biased region" description="Low complexity" evidence="1">
    <location>
        <begin position="140"/>
        <end position="157"/>
    </location>
</feature>
<dbReference type="EMBL" id="CAJGYM010000001">
    <property type="protein sequence ID" value="CAD6184412.1"/>
    <property type="molecule type" value="Genomic_DNA"/>
</dbReference>
<gene>
    <name evidence="3" type="ORF">CAUJ_LOCUS331</name>
</gene>
<dbReference type="PANTHER" id="PTHR21749:SF8">
    <property type="entry name" value="ACTIVIN_RECP DOMAIN-CONTAINING PROTEIN"/>
    <property type="match status" value="1"/>
</dbReference>
<name>A0A8S1GNX3_9PELO</name>
<dbReference type="AlphaFoldDB" id="A0A8S1GNX3"/>
<evidence type="ECO:0000313" key="4">
    <source>
        <dbReference type="Proteomes" id="UP000835052"/>
    </source>
</evidence>
<sequence length="165" mass="18363">MDLRLFICLMILPFSGFCIECYTGLKLLSGTSVGTATIRCDNSAAYCYNISATANAFLDVTKAGCSMWRCMFAQNKCISTTFQKIPISLCCCNSNLCNVGENNNSFQQQKIGGLNAQPEAHEGLSREEVERRFEEDVDNDVTTPTTRPSRFSPTEPTQPIEWTRT</sequence>
<protein>
    <recommendedName>
        <fullName evidence="5">UPAR/Ly6 domain-containing protein</fullName>
    </recommendedName>
</protein>
<organism evidence="3 4">
    <name type="scientific">Caenorhabditis auriculariae</name>
    <dbReference type="NCBI Taxonomy" id="2777116"/>
    <lineage>
        <taxon>Eukaryota</taxon>
        <taxon>Metazoa</taxon>
        <taxon>Ecdysozoa</taxon>
        <taxon>Nematoda</taxon>
        <taxon>Chromadorea</taxon>
        <taxon>Rhabditida</taxon>
        <taxon>Rhabditina</taxon>
        <taxon>Rhabditomorpha</taxon>
        <taxon>Rhabditoidea</taxon>
        <taxon>Rhabditidae</taxon>
        <taxon>Peloderinae</taxon>
        <taxon>Caenorhabditis</taxon>
    </lineage>
</organism>
<feature type="region of interest" description="Disordered" evidence="1">
    <location>
        <begin position="117"/>
        <end position="165"/>
    </location>
</feature>
<evidence type="ECO:0000256" key="2">
    <source>
        <dbReference type="SAM" id="SignalP"/>
    </source>
</evidence>
<evidence type="ECO:0000313" key="3">
    <source>
        <dbReference type="EMBL" id="CAD6184412.1"/>
    </source>
</evidence>
<evidence type="ECO:0008006" key="5">
    <source>
        <dbReference type="Google" id="ProtNLM"/>
    </source>
</evidence>
<proteinExistence type="predicted"/>
<dbReference type="Proteomes" id="UP000835052">
    <property type="component" value="Unassembled WGS sequence"/>
</dbReference>
<feature type="chain" id="PRO_5035834978" description="UPAR/Ly6 domain-containing protein" evidence="2">
    <location>
        <begin position="19"/>
        <end position="165"/>
    </location>
</feature>
<keyword evidence="4" id="KW-1185">Reference proteome</keyword>
<reference evidence="3" key="1">
    <citation type="submission" date="2020-10" db="EMBL/GenBank/DDBJ databases">
        <authorList>
            <person name="Kikuchi T."/>
        </authorList>
    </citation>
    <scope>NUCLEOTIDE SEQUENCE</scope>
    <source>
        <strain evidence="3">NKZ352</strain>
    </source>
</reference>
<feature type="compositionally biased region" description="Basic and acidic residues" evidence="1">
    <location>
        <begin position="119"/>
        <end position="134"/>
    </location>
</feature>
<dbReference type="InterPro" id="IPR045860">
    <property type="entry name" value="Snake_toxin-like_sf"/>
</dbReference>
<feature type="signal peptide" evidence="2">
    <location>
        <begin position="1"/>
        <end position="18"/>
    </location>
</feature>
<dbReference type="SUPFAM" id="SSF57302">
    <property type="entry name" value="Snake toxin-like"/>
    <property type="match status" value="1"/>
</dbReference>
<comment type="caution">
    <text evidence="3">The sequence shown here is derived from an EMBL/GenBank/DDBJ whole genome shotgun (WGS) entry which is preliminary data.</text>
</comment>
<evidence type="ECO:0000256" key="1">
    <source>
        <dbReference type="SAM" id="MobiDB-lite"/>
    </source>
</evidence>
<dbReference type="PANTHER" id="PTHR21749">
    <property type="entry name" value="PRION-LIKE- Q/N-RICH -DOMAIN-BEARING PROTEIN PROTEIN 24"/>
    <property type="match status" value="1"/>
</dbReference>
<dbReference type="OrthoDB" id="5847782at2759"/>
<accession>A0A8S1GNX3</accession>